<sequence length="160" mass="17740">MEPVKGEDPVHGAADMHTEDTVVAQLAIPSSKFEWFPRIHTTDEVRGTVTSLTKRGSSHHLHLCDFNLRNIRVLVRSDDLAAKLESRVQTGMVGVQVMGRWERTEAGWLPISDECEAISFVALKEGSIADSLDLLTSIACDGWNALDDPIAEWKKLRGCE</sequence>
<comment type="caution">
    <text evidence="1">The sequence shown here is derived from an EMBL/GenBank/DDBJ whole genome shotgun (WGS) entry which is preliminary data.</text>
</comment>
<protein>
    <submittedName>
        <fullName evidence="1">Uncharacterized protein</fullName>
    </submittedName>
</protein>
<dbReference type="EMBL" id="JZRB01000022">
    <property type="protein sequence ID" value="KJV33296.1"/>
    <property type="molecule type" value="Genomic_DNA"/>
</dbReference>
<name>A0A0F3KQ46_9GAMM</name>
<dbReference type="Proteomes" id="UP000033651">
    <property type="component" value="Unassembled WGS sequence"/>
</dbReference>
<reference evidence="1 2" key="1">
    <citation type="submission" date="2015-03" db="EMBL/GenBank/DDBJ databases">
        <title>Draft genome sequence of Luteibacter yeojuensis strain SU11.</title>
        <authorList>
            <person name="Sulaiman J."/>
            <person name="Priya K."/>
            <person name="Chan K.-G."/>
        </authorList>
    </citation>
    <scope>NUCLEOTIDE SEQUENCE [LARGE SCALE GENOMIC DNA]</scope>
    <source>
        <strain evidence="1 2">SU11</strain>
    </source>
</reference>
<proteinExistence type="predicted"/>
<organism evidence="1 2">
    <name type="scientific">Luteibacter yeojuensis</name>
    <dbReference type="NCBI Taxonomy" id="345309"/>
    <lineage>
        <taxon>Bacteria</taxon>
        <taxon>Pseudomonadati</taxon>
        <taxon>Pseudomonadota</taxon>
        <taxon>Gammaproteobacteria</taxon>
        <taxon>Lysobacterales</taxon>
        <taxon>Rhodanobacteraceae</taxon>
        <taxon>Luteibacter</taxon>
    </lineage>
</organism>
<dbReference type="PATRIC" id="fig|345309.4.peg.1530"/>
<dbReference type="AlphaFoldDB" id="A0A0F3KQ46"/>
<evidence type="ECO:0000313" key="1">
    <source>
        <dbReference type="EMBL" id="KJV33296.1"/>
    </source>
</evidence>
<evidence type="ECO:0000313" key="2">
    <source>
        <dbReference type="Proteomes" id="UP000033651"/>
    </source>
</evidence>
<accession>A0A0F3KQ46</accession>
<keyword evidence="2" id="KW-1185">Reference proteome</keyword>
<gene>
    <name evidence="1" type="ORF">VI08_10950</name>
</gene>